<feature type="chain" id="PRO_5017270394" evidence="1">
    <location>
        <begin position="19"/>
        <end position="272"/>
    </location>
</feature>
<dbReference type="AlphaFoldDB" id="A0A3A1NF19"/>
<evidence type="ECO:0000259" key="2">
    <source>
        <dbReference type="Pfam" id="PF07978"/>
    </source>
</evidence>
<sequence length="272" mass="31595">MKTIKLHLLLLTAALASCGNPNPETDATTEPPEQVQEEREFYQLKIYSFSSEDQISATDNYLKNAFMPAVKKQGIDKVGVFKFRTNETDTVQKTYVLLPFESLKQFKVLDQQLMEDEEYVTAGNAYINANYDNPPYDHIESILLQAFTDMPMMKVPNLDSPRSERIYELRSYESPTEKYYRNKVDMFNAGGEVKLFDRLDFNAVFYGEVLSGPKMPNLMYMTTHADMATREKNWEAFVDSPEWKELSALPKYENNVSHADIWFLYPTEYSDY</sequence>
<evidence type="ECO:0000313" key="4">
    <source>
        <dbReference type="Proteomes" id="UP000266067"/>
    </source>
</evidence>
<dbReference type="InterPro" id="IPR011008">
    <property type="entry name" value="Dimeric_a/b-barrel"/>
</dbReference>
<keyword evidence="4" id="KW-1185">Reference proteome</keyword>
<gene>
    <name evidence="3" type="ORF">D2V08_08600</name>
</gene>
<evidence type="ECO:0000313" key="3">
    <source>
        <dbReference type="EMBL" id="RIV35398.1"/>
    </source>
</evidence>
<comment type="caution">
    <text evidence="3">The sequence shown here is derived from an EMBL/GenBank/DDBJ whole genome shotgun (WGS) entry which is preliminary data.</text>
</comment>
<dbReference type="EMBL" id="QXFH01000070">
    <property type="protein sequence ID" value="RIV35398.1"/>
    <property type="molecule type" value="Genomic_DNA"/>
</dbReference>
<dbReference type="SUPFAM" id="SSF54909">
    <property type="entry name" value="Dimeric alpha+beta barrel"/>
    <property type="match status" value="1"/>
</dbReference>
<dbReference type="InterPro" id="IPR012577">
    <property type="entry name" value="NIPSNAP"/>
</dbReference>
<accession>A0A3A1NF19</accession>
<dbReference type="PROSITE" id="PS51257">
    <property type="entry name" value="PROKAR_LIPOPROTEIN"/>
    <property type="match status" value="1"/>
</dbReference>
<dbReference type="OrthoDB" id="192769at2"/>
<proteinExistence type="predicted"/>
<organism evidence="3 4">
    <name type="scientific">Flagellimonas lutimaris</name>
    <dbReference type="NCBI Taxonomy" id="475082"/>
    <lineage>
        <taxon>Bacteria</taxon>
        <taxon>Pseudomonadati</taxon>
        <taxon>Bacteroidota</taxon>
        <taxon>Flavobacteriia</taxon>
        <taxon>Flavobacteriales</taxon>
        <taxon>Flavobacteriaceae</taxon>
        <taxon>Flagellimonas</taxon>
    </lineage>
</organism>
<feature type="domain" description="NIPSNAP" evidence="2">
    <location>
        <begin position="167"/>
        <end position="270"/>
    </location>
</feature>
<dbReference type="RefSeq" id="WP_119607622.1">
    <property type="nucleotide sequence ID" value="NZ_QXFH01000070.1"/>
</dbReference>
<evidence type="ECO:0000256" key="1">
    <source>
        <dbReference type="SAM" id="SignalP"/>
    </source>
</evidence>
<keyword evidence="1" id="KW-0732">Signal</keyword>
<dbReference type="Pfam" id="PF07978">
    <property type="entry name" value="NIPSNAP"/>
    <property type="match status" value="1"/>
</dbReference>
<protein>
    <submittedName>
        <fullName evidence="3">NIPSNAP family containing protein</fullName>
    </submittedName>
</protein>
<reference evidence="3 4" key="1">
    <citation type="submission" date="2018-08" db="EMBL/GenBank/DDBJ databases">
        <title>Proposal of Muricauda 72 sp.nov. and Muricauda NH166 sp.nov., isolated from seawater.</title>
        <authorList>
            <person name="Cheng H."/>
            <person name="Wu Y.-H."/>
            <person name="Guo L.-L."/>
            <person name="Xu X.-W."/>
        </authorList>
    </citation>
    <scope>NUCLEOTIDE SEQUENCE [LARGE SCALE GENOMIC DNA]</scope>
    <source>
        <strain evidence="3 4">KCTC 22173</strain>
    </source>
</reference>
<name>A0A3A1NF19_9FLAO</name>
<dbReference type="Proteomes" id="UP000266067">
    <property type="component" value="Unassembled WGS sequence"/>
</dbReference>
<feature type="signal peptide" evidence="1">
    <location>
        <begin position="1"/>
        <end position="18"/>
    </location>
</feature>
<dbReference type="Gene3D" id="3.30.70.100">
    <property type="match status" value="2"/>
</dbReference>